<reference evidence="9 10" key="1">
    <citation type="submission" date="2020-05" db="EMBL/GenBank/DDBJ databases">
        <title>Identification and distribution of gene clusters putatively required for synthesis of sphingolipid metabolism inhibitors in phylogenetically diverse species of the filamentous fungus Fusarium.</title>
        <authorList>
            <person name="Kim H.-S."/>
            <person name="Busman M."/>
            <person name="Brown D.W."/>
            <person name="Divon H."/>
            <person name="Uhlig S."/>
            <person name="Proctor R.H."/>
        </authorList>
    </citation>
    <scope>NUCLEOTIDE SEQUENCE [LARGE SCALE GENOMIC DNA]</scope>
    <source>
        <strain evidence="9 10">NRRL 66243</strain>
    </source>
</reference>
<dbReference type="InterPro" id="IPR036259">
    <property type="entry name" value="MFS_trans_sf"/>
</dbReference>
<sequence length="469" mass="51930">MDSELSFPPGTSRLLSRSEIILVPTPSQDPNDPLNWSKRRKAWNFTLVLAVTVAFFSAIVMQMVLWQQMIIDMHVTYDQLNYGVAFNSAGLALGSFLFIPLARKYGSRPCYILSTGLMAAVSWWSGRMETVGEMYVTNFLSGLAASINETISEITIADLFFVHQRGTANGFYIMAVMVGQFVCPCIVGVQAAAQDWRWTYYTTGIVLTVLFLLFIFLFEETKFIPVTIGETRNTSSQGPPSLKNSKDSSTQADIQDSDLGSETHPPRLTYKERMRFITRTDEPLWRNYLVPLKMFLFPHVLFSALQVASCVAFLILLTSSISMIFSAPPYNFNTAGVGLMSLGPFVGNFLGSVYGGVLGDCIGGAMFGFGMASMIDISCTIIIDIYQTLTAEAFISVTFIRNIPSIGVPFGVVDWIASIGISKLFIISGCVATAVCLLFIPCAIWGRRVRESTWQMYESVRELKGATRH</sequence>
<comment type="caution">
    <text evidence="9">The sequence shown here is derived from an EMBL/GenBank/DDBJ whole genome shotgun (WGS) entry which is preliminary data.</text>
</comment>
<protein>
    <recommendedName>
        <fullName evidence="8">Major facilitator superfamily (MFS) profile domain-containing protein</fullName>
    </recommendedName>
</protein>
<feature type="transmembrane region" description="Helical" evidence="7">
    <location>
        <begin position="295"/>
        <end position="318"/>
    </location>
</feature>
<feature type="transmembrane region" description="Helical" evidence="7">
    <location>
        <begin position="84"/>
        <end position="102"/>
    </location>
</feature>
<dbReference type="RefSeq" id="XP_037198866.1">
    <property type="nucleotide sequence ID" value="XM_037347329.1"/>
</dbReference>
<feature type="compositionally biased region" description="Polar residues" evidence="6">
    <location>
        <begin position="232"/>
        <end position="260"/>
    </location>
</feature>
<dbReference type="EMBL" id="JAAQRI010000552">
    <property type="protein sequence ID" value="KAF5612204.1"/>
    <property type="molecule type" value="Genomic_DNA"/>
</dbReference>
<feature type="transmembrane region" description="Helical" evidence="7">
    <location>
        <begin position="171"/>
        <end position="191"/>
    </location>
</feature>
<evidence type="ECO:0000256" key="6">
    <source>
        <dbReference type="SAM" id="MobiDB-lite"/>
    </source>
</evidence>
<evidence type="ECO:0000256" key="5">
    <source>
        <dbReference type="ARBA" id="ARBA00023180"/>
    </source>
</evidence>
<evidence type="ECO:0000256" key="2">
    <source>
        <dbReference type="ARBA" id="ARBA00022692"/>
    </source>
</evidence>
<dbReference type="OrthoDB" id="5215911at2759"/>
<dbReference type="SUPFAM" id="SSF103473">
    <property type="entry name" value="MFS general substrate transporter"/>
    <property type="match status" value="1"/>
</dbReference>
<dbReference type="PANTHER" id="PTHR23502:SF50">
    <property type="entry name" value="TRANSPORTER, PUTATIVE (AFU_ORTHOLOGUE AFUA_5G00430)-RELATED"/>
    <property type="match status" value="1"/>
</dbReference>
<dbReference type="GO" id="GO:0005886">
    <property type="term" value="C:plasma membrane"/>
    <property type="evidence" value="ECO:0007669"/>
    <property type="project" value="TreeGrafter"/>
</dbReference>
<dbReference type="AlphaFoldDB" id="A0A8H5QBJ7"/>
<keyword evidence="10" id="KW-1185">Reference proteome</keyword>
<keyword evidence="5" id="KW-0325">Glycoprotein</keyword>
<dbReference type="InterPro" id="IPR011701">
    <property type="entry name" value="MFS"/>
</dbReference>
<dbReference type="InterPro" id="IPR020846">
    <property type="entry name" value="MFS_dom"/>
</dbReference>
<dbReference type="Pfam" id="PF07690">
    <property type="entry name" value="MFS_1"/>
    <property type="match status" value="1"/>
</dbReference>
<proteinExistence type="predicted"/>
<dbReference type="PROSITE" id="PS50850">
    <property type="entry name" value="MFS"/>
    <property type="match status" value="1"/>
</dbReference>
<dbReference type="Proteomes" id="UP000530670">
    <property type="component" value="Unassembled WGS sequence"/>
</dbReference>
<keyword evidence="4 7" id="KW-0472">Membrane</keyword>
<name>A0A8H5QBJ7_9HYPO</name>
<keyword evidence="3 7" id="KW-1133">Transmembrane helix</keyword>
<dbReference type="Gene3D" id="1.20.1250.20">
    <property type="entry name" value="MFS general substrate transporter like domains"/>
    <property type="match status" value="1"/>
</dbReference>
<feature type="transmembrane region" description="Helical" evidence="7">
    <location>
        <begin position="42"/>
        <end position="64"/>
    </location>
</feature>
<feature type="transmembrane region" description="Helical" evidence="7">
    <location>
        <begin position="362"/>
        <end position="386"/>
    </location>
</feature>
<accession>A0A8H5QBJ7</accession>
<dbReference type="GeneID" id="59299599"/>
<evidence type="ECO:0000313" key="10">
    <source>
        <dbReference type="Proteomes" id="UP000530670"/>
    </source>
</evidence>
<dbReference type="GO" id="GO:0022857">
    <property type="term" value="F:transmembrane transporter activity"/>
    <property type="evidence" value="ECO:0007669"/>
    <property type="project" value="InterPro"/>
</dbReference>
<dbReference type="PANTHER" id="PTHR23502">
    <property type="entry name" value="MAJOR FACILITATOR SUPERFAMILY"/>
    <property type="match status" value="1"/>
</dbReference>
<organism evidence="9 10">
    <name type="scientific">Fusarium tjaetaba</name>
    <dbReference type="NCBI Taxonomy" id="1567544"/>
    <lineage>
        <taxon>Eukaryota</taxon>
        <taxon>Fungi</taxon>
        <taxon>Dikarya</taxon>
        <taxon>Ascomycota</taxon>
        <taxon>Pezizomycotina</taxon>
        <taxon>Sordariomycetes</taxon>
        <taxon>Hypocreomycetidae</taxon>
        <taxon>Hypocreales</taxon>
        <taxon>Nectriaceae</taxon>
        <taxon>Fusarium</taxon>
        <taxon>Fusarium fujikuroi species complex</taxon>
    </lineage>
</organism>
<feature type="region of interest" description="Disordered" evidence="6">
    <location>
        <begin position="232"/>
        <end position="266"/>
    </location>
</feature>
<feature type="transmembrane region" description="Helical" evidence="7">
    <location>
        <begin position="198"/>
        <end position="218"/>
    </location>
</feature>
<feature type="transmembrane region" description="Helical" evidence="7">
    <location>
        <begin position="330"/>
        <end position="350"/>
    </location>
</feature>
<keyword evidence="2 7" id="KW-0812">Transmembrane</keyword>
<comment type="subcellular location">
    <subcellularLocation>
        <location evidence="1">Membrane</location>
        <topology evidence="1">Multi-pass membrane protein</topology>
    </subcellularLocation>
</comment>
<evidence type="ECO:0000313" key="9">
    <source>
        <dbReference type="EMBL" id="KAF5612204.1"/>
    </source>
</evidence>
<evidence type="ECO:0000256" key="3">
    <source>
        <dbReference type="ARBA" id="ARBA00022989"/>
    </source>
</evidence>
<evidence type="ECO:0000256" key="7">
    <source>
        <dbReference type="SAM" id="Phobius"/>
    </source>
</evidence>
<gene>
    <name evidence="9" type="ORF">FTJAE_14121</name>
</gene>
<feature type="transmembrane region" description="Helical" evidence="7">
    <location>
        <begin position="424"/>
        <end position="446"/>
    </location>
</feature>
<evidence type="ECO:0000256" key="4">
    <source>
        <dbReference type="ARBA" id="ARBA00023136"/>
    </source>
</evidence>
<evidence type="ECO:0000259" key="8">
    <source>
        <dbReference type="PROSITE" id="PS50850"/>
    </source>
</evidence>
<evidence type="ECO:0000256" key="1">
    <source>
        <dbReference type="ARBA" id="ARBA00004141"/>
    </source>
</evidence>
<feature type="domain" description="Major facilitator superfamily (MFS) profile" evidence="8">
    <location>
        <begin position="43"/>
        <end position="469"/>
    </location>
</feature>